<proteinExistence type="predicted"/>
<keyword evidence="1" id="KW-0812">Transmembrane</keyword>
<evidence type="ECO:0000313" key="3">
    <source>
        <dbReference type="Proteomes" id="UP000664303"/>
    </source>
</evidence>
<dbReference type="AlphaFoldDB" id="A0A939DCI2"/>
<keyword evidence="1" id="KW-1133">Transmembrane helix</keyword>
<dbReference type="Proteomes" id="UP000664303">
    <property type="component" value="Unassembled WGS sequence"/>
</dbReference>
<sequence length="64" mass="7242">MDFWQVLPVALALVLIIEGMLPFVSPRRWREMLALVGQMEDGVIRRIGLGSMLLGLLLLHWVNG</sequence>
<keyword evidence="1" id="KW-0472">Membrane</keyword>
<dbReference type="PANTHER" id="PTHR38602">
    <property type="entry name" value="INNER MEMBRANE PROTEIN-RELATED"/>
    <property type="match status" value="1"/>
</dbReference>
<comment type="caution">
    <text evidence="2">The sequence shown here is derived from an EMBL/GenBank/DDBJ whole genome shotgun (WGS) entry which is preliminary data.</text>
</comment>
<protein>
    <submittedName>
        <fullName evidence="2">DUF2065 domain-containing protein</fullName>
    </submittedName>
</protein>
<dbReference type="EMBL" id="JAFKCZ010000002">
    <property type="protein sequence ID" value="MBN7795550.1"/>
    <property type="molecule type" value="Genomic_DNA"/>
</dbReference>
<feature type="transmembrane region" description="Helical" evidence="1">
    <location>
        <begin position="44"/>
        <end position="62"/>
    </location>
</feature>
<accession>A0A939DCI2</accession>
<reference evidence="2" key="1">
    <citation type="submission" date="2021-02" db="EMBL/GenBank/DDBJ databases">
        <title>PHA producing bacteria isolated from coastal sediment in Guangdong, Shenzhen.</title>
        <authorList>
            <person name="Zheng W."/>
            <person name="Yu S."/>
            <person name="Huang Y."/>
        </authorList>
    </citation>
    <scope>NUCLEOTIDE SEQUENCE</scope>
    <source>
        <strain evidence="2">TN14-10</strain>
    </source>
</reference>
<evidence type="ECO:0000256" key="1">
    <source>
        <dbReference type="SAM" id="Phobius"/>
    </source>
</evidence>
<dbReference type="Pfam" id="PF09838">
    <property type="entry name" value="DUF2065"/>
    <property type="match status" value="1"/>
</dbReference>
<evidence type="ECO:0000313" key="2">
    <source>
        <dbReference type="EMBL" id="MBN7795550.1"/>
    </source>
</evidence>
<feature type="transmembrane region" description="Helical" evidence="1">
    <location>
        <begin position="6"/>
        <end position="24"/>
    </location>
</feature>
<dbReference type="PANTHER" id="PTHR38602:SF1">
    <property type="entry name" value="INNER MEMBRANE PROTEIN"/>
    <property type="match status" value="1"/>
</dbReference>
<organism evidence="2 3">
    <name type="scientific">Parahaliea mediterranea</name>
    <dbReference type="NCBI Taxonomy" id="651086"/>
    <lineage>
        <taxon>Bacteria</taxon>
        <taxon>Pseudomonadati</taxon>
        <taxon>Pseudomonadota</taxon>
        <taxon>Gammaproteobacteria</taxon>
        <taxon>Cellvibrionales</taxon>
        <taxon>Halieaceae</taxon>
        <taxon>Parahaliea</taxon>
    </lineage>
</organism>
<keyword evidence="3" id="KW-1185">Reference proteome</keyword>
<gene>
    <name evidence="2" type="ORF">JYP50_03040</name>
</gene>
<dbReference type="InterPro" id="IPR019201">
    <property type="entry name" value="DUF2065"/>
</dbReference>
<name>A0A939DCI2_9GAMM</name>